<evidence type="ECO:0000256" key="8">
    <source>
        <dbReference type="ARBA" id="ARBA00023170"/>
    </source>
</evidence>
<evidence type="ECO:0000256" key="1">
    <source>
        <dbReference type="ARBA" id="ARBA00004141"/>
    </source>
</evidence>
<dbReference type="PRINTS" id="PR00899">
    <property type="entry name" value="GPCRSTE3"/>
</dbReference>
<protein>
    <recommendedName>
        <fullName evidence="13">Fungal pheromone STE3G-protein-coupled receptor</fullName>
    </recommendedName>
</protein>
<dbReference type="GO" id="GO:0000750">
    <property type="term" value="P:pheromone-dependent signal transduction involved in conjugation with cellular fusion"/>
    <property type="evidence" value="ECO:0007669"/>
    <property type="project" value="TreeGrafter"/>
</dbReference>
<dbReference type="CDD" id="cd14966">
    <property type="entry name" value="7tmD_STE3"/>
    <property type="match status" value="1"/>
</dbReference>
<keyword evidence="4 10" id="KW-0812">Transmembrane</keyword>
<comment type="similarity">
    <text evidence="2">Belongs to the G-protein coupled receptor 4 family.</text>
</comment>
<reference evidence="11 12" key="1">
    <citation type="submission" date="2022-09" db="EMBL/GenBank/DDBJ databases">
        <authorList>
            <person name="Palmer J.M."/>
        </authorList>
    </citation>
    <scope>NUCLEOTIDE SEQUENCE [LARGE SCALE GENOMIC DNA]</scope>
    <source>
        <strain evidence="11 12">DSM 7382</strain>
    </source>
</reference>
<evidence type="ECO:0000256" key="2">
    <source>
        <dbReference type="ARBA" id="ARBA00011085"/>
    </source>
</evidence>
<dbReference type="GO" id="GO:0005886">
    <property type="term" value="C:plasma membrane"/>
    <property type="evidence" value="ECO:0007669"/>
    <property type="project" value="TreeGrafter"/>
</dbReference>
<accession>A0AAW0GFI6</accession>
<dbReference type="Pfam" id="PF02076">
    <property type="entry name" value="STE3"/>
    <property type="match status" value="1"/>
</dbReference>
<evidence type="ECO:0000256" key="5">
    <source>
        <dbReference type="ARBA" id="ARBA00022989"/>
    </source>
</evidence>
<proteinExistence type="inferred from homology"/>
<name>A0AAW0GFI6_9APHY</name>
<keyword evidence="7 10" id="KW-0472">Membrane</keyword>
<evidence type="ECO:0000313" key="11">
    <source>
        <dbReference type="EMBL" id="KAK7692308.1"/>
    </source>
</evidence>
<keyword evidence="8" id="KW-0675">Receptor</keyword>
<feature type="transmembrane region" description="Helical" evidence="10">
    <location>
        <begin position="208"/>
        <end position="232"/>
    </location>
</feature>
<evidence type="ECO:0000256" key="9">
    <source>
        <dbReference type="ARBA" id="ARBA00023224"/>
    </source>
</evidence>
<dbReference type="PANTHER" id="PTHR28097">
    <property type="entry name" value="PHEROMONE A FACTOR RECEPTOR"/>
    <property type="match status" value="1"/>
</dbReference>
<feature type="transmembrane region" description="Helical" evidence="10">
    <location>
        <begin position="116"/>
        <end position="138"/>
    </location>
</feature>
<dbReference type="AlphaFoldDB" id="A0AAW0GFI6"/>
<comment type="caution">
    <text evidence="11">The sequence shown here is derived from an EMBL/GenBank/DDBJ whole genome shotgun (WGS) entry which is preliminary data.</text>
</comment>
<organism evidence="11 12">
    <name type="scientific">Cerrena zonata</name>
    <dbReference type="NCBI Taxonomy" id="2478898"/>
    <lineage>
        <taxon>Eukaryota</taxon>
        <taxon>Fungi</taxon>
        <taxon>Dikarya</taxon>
        <taxon>Basidiomycota</taxon>
        <taxon>Agaricomycotina</taxon>
        <taxon>Agaricomycetes</taxon>
        <taxon>Polyporales</taxon>
        <taxon>Cerrenaceae</taxon>
        <taxon>Cerrena</taxon>
    </lineage>
</organism>
<keyword evidence="5 10" id="KW-1133">Transmembrane helix</keyword>
<keyword evidence="6" id="KW-0297">G-protein coupled receptor</keyword>
<feature type="transmembrane region" description="Helical" evidence="10">
    <location>
        <begin position="13"/>
        <end position="33"/>
    </location>
</feature>
<evidence type="ECO:0000256" key="7">
    <source>
        <dbReference type="ARBA" id="ARBA00023136"/>
    </source>
</evidence>
<evidence type="ECO:0008006" key="13">
    <source>
        <dbReference type="Google" id="ProtNLM"/>
    </source>
</evidence>
<gene>
    <name evidence="11" type="ORF">QCA50_003933</name>
</gene>
<feature type="transmembrane region" description="Helical" evidence="10">
    <location>
        <begin position="75"/>
        <end position="95"/>
    </location>
</feature>
<evidence type="ECO:0000256" key="10">
    <source>
        <dbReference type="SAM" id="Phobius"/>
    </source>
</evidence>
<feature type="transmembrane region" description="Helical" evidence="10">
    <location>
        <begin position="40"/>
        <end position="60"/>
    </location>
</feature>
<keyword evidence="12" id="KW-1185">Reference proteome</keyword>
<feature type="transmembrane region" description="Helical" evidence="10">
    <location>
        <begin position="158"/>
        <end position="182"/>
    </location>
</feature>
<feature type="transmembrane region" description="Helical" evidence="10">
    <location>
        <begin position="273"/>
        <end position="290"/>
    </location>
</feature>
<dbReference type="InterPro" id="IPR001499">
    <property type="entry name" value="GPCR_STE3"/>
</dbReference>
<dbReference type="EMBL" id="JASBNA010000004">
    <property type="protein sequence ID" value="KAK7692308.1"/>
    <property type="molecule type" value="Genomic_DNA"/>
</dbReference>
<evidence type="ECO:0000256" key="4">
    <source>
        <dbReference type="ARBA" id="ARBA00022692"/>
    </source>
</evidence>
<dbReference type="Proteomes" id="UP001385951">
    <property type="component" value="Unassembled WGS sequence"/>
</dbReference>
<comment type="subcellular location">
    <subcellularLocation>
        <location evidence="1">Membrane</location>
        <topology evidence="1">Multi-pass membrane protein</topology>
    </subcellularLocation>
</comment>
<evidence type="ECO:0000313" key="12">
    <source>
        <dbReference type="Proteomes" id="UP001385951"/>
    </source>
</evidence>
<keyword evidence="3" id="KW-0589">Pheromone response</keyword>
<evidence type="ECO:0000256" key="3">
    <source>
        <dbReference type="ARBA" id="ARBA00022507"/>
    </source>
</evidence>
<sequence length="371" mass="42289">MDKPASWVAEQKALTALSFITFILVVLPLPGFIKARNIGCILYAAWIAVLCLTSFINTIVWRDHARNIAPVWCDIYVRLAFMGNMGILSAGLVIARRVSLVATASSVWLRSENRTRAMYGDLAIGLTPPIAQLIEFWFMQGHRFDILEGLGCSAAVPFSILNICLTWVWNFIIGLISAFYCVRTLHTLLRRHRHVRQVLRMANMDLQLFYRLVAMAVVELCCTLPLVLFVFVNNMRGAYYPWKGLADLHLGFERVRQFPYEMWVAESAFQQSLWYQIGCGLLFFLLLGFTQDSRARYKRWLGLSRFFPDDQSRKPSTTGGKRLPFFCFRPSGDMPEGQEETSTDLRFAYFSSVLIAPSRSDISQLESKGSV</sequence>
<dbReference type="GO" id="GO:0004932">
    <property type="term" value="F:mating-type factor pheromone receptor activity"/>
    <property type="evidence" value="ECO:0007669"/>
    <property type="project" value="InterPro"/>
</dbReference>
<dbReference type="PANTHER" id="PTHR28097:SF1">
    <property type="entry name" value="PHEROMONE A FACTOR RECEPTOR"/>
    <property type="match status" value="1"/>
</dbReference>
<evidence type="ECO:0000256" key="6">
    <source>
        <dbReference type="ARBA" id="ARBA00023040"/>
    </source>
</evidence>
<keyword evidence="9" id="KW-0807">Transducer</keyword>